<dbReference type="Gene3D" id="3.40.50.11970">
    <property type="match status" value="1"/>
</dbReference>
<dbReference type="Pfam" id="PF03415">
    <property type="entry name" value="Peptidase_C11"/>
    <property type="match status" value="2"/>
</dbReference>
<dbReference type="Proteomes" id="UP000006546">
    <property type="component" value="Chromosome"/>
</dbReference>
<accession>F4LMK4</accession>
<feature type="region of interest" description="Disordered" evidence="1">
    <location>
        <begin position="398"/>
        <end position="431"/>
    </location>
</feature>
<evidence type="ECO:0000256" key="2">
    <source>
        <dbReference type="SAM" id="SignalP"/>
    </source>
</evidence>
<dbReference type="EMBL" id="CP002696">
    <property type="protein sequence ID" value="AEE16751.1"/>
    <property type="molecule type" value="Genomic_DNA"/>
</dbReference>
<feature type="domain" description="Bacterial repeat" evidence="3">
    <location>
        <begin position="188"/>
        <end position="259"/>
    </location>
</feature>
<feature type="domain" description="Bacterial repeat" evidence="3">
    <location>
        <begin position="39"/>
        <end position="108"/>
    </location>
</feature>
<feature type="chain" id="PRO_5003310978" evidence="2">
    <location>
        <begin position="22"/>
        <end position="701"/>
    </location>
</feature>
<evidence type="ECO:0000313" key="4">
    <source>
        <dbReference type="EMBL" id="AEE16751.1"/>
    </source>
</evidence>
<protein>
    <submittedName>
        <fullName evidence="4">Peptidase C11 clostripain</fullName>
    </submittedName>
</protein>
<reference evidence="5" key="1">
    <citation type="submission" date="2011-04" db="EMBL/GenBank/DDBJ databases">
        <title>The complete genome of Treponema brennaborense DSM 12168.</title>
        <authorList>
            <person name="Lucas S."/>
            <person name="Han J."/>
            <person name="Lapidus A."/>
            <person name="Bruce D."/>
            <person name="Goodwin L."/>
            <person name="Pitluck S."/>
            <person name="Peters L."/>
            <person name="Kyrpides N."/>
            <person name="Mavromatis K."/>
            <person name="Ivanova N."/>
            <person name="Mikhailova N."/>
            <person name="Pagani I."/>
            <person name="Teshima H."/>
            <person name="Detter J.C."/>
            <person name="Tapia R."/>
            <person name="Han C."/>
            <person name="Land M."/>
            <person name="Hauser L."/>
            <person name="Markowitz V."/>
            <person name="Cheng J.-F."/>
            <person name="Hugenholtz P."/>
            <person name="Woyke T."/>
            <person name="Wu D."/>
            <person name="Gronow S."/>
            <person name="Wellnitz S."/>
            <person name="Brambilla E."/>
            <person name="Klenk H.-P."/>
            <person name="Eisen J.A."/>
        </authorList>
    </citation>
    <scope>NUCLEOTIDE SEQUENCE [LARGE SCALE GENOMIC DNA]</scope>
    <source>
        <strain evidence="5">DSM 12168 / CIP 105900 / DD5/3</strain>
    </source>
</reference>
<dbReference type="eggNOG" id="COG3266">
    <property type="taxonomic scope" value="Bacteria"/>
</dbReference>
<evidence type="ECO:0000256" key="1">
    <source>
        <dbReference type="SAM" id="MobiDB-lite"/>
    </source>
</evidence>
<gene>
    <name evidence="4" type="ordered locus">Trebr_1324</name>
</gene>
<name>F4LMK4_TREBD</name>
<evidence type="ECO:0000259" key="3">
    <source>
        <dbReference type="Pfam" id="PF18998"/>
    </source>
</evidence>
<feature type="domain" description="Bacterial repeat" evidence="3">
    <location>
        <begin position="112"/>
        <end position="182"/>
    </location>
</feature>
<dbReference type="OrthoDB" id="9810670at2"/>
<dbReference type="STRING" id="906968.Trebr_1324"/>
<dbReference type="PANTHER" id="PTHR37835">
    <property type="entry name" value="ALPHA-CLOSTRIPAIN"/>
    <property type="match status" value="1"/>
</dbReference>
<dbReference type="PROSITE" id="PS51257">
    <property type="entry name" value="PROKAR_LIPOPROTEIN"/>
    <property type="match status" value="1"/>
</dbReference>
<dbReference type="HOGENOM" id="CLU_393254_0_0_12"/>
<keyword evidence="5" id="KW-1185">Reference proteome</keyword>
<organism evidence="4 5">
    <name type="scientific">Treponema brennaborense (strain DSM 12168 / CIP 105900 / DD5/3)</name>
    <dbReference type="NCBI Taxonomy" id="906968"/>
    <lineage>
        <taxon>Bacteria</taxon>
        <taxon>Pseudomonadati</taxon>
        <taxon>Spirochaetota</taxon>
        <taxon>Spirochaetia</taxon>
        <taxon>Spirochaetales</taxon>
        <taxon>Treponemataceae</taxon>
        <taxon>Treponema</taxon>
    </lineage>
</organism>
<proteinExistence type="predicted"/>
<feature type="signal peptide" evidence="2">
    <location>
        <begin position="1"/>
        <end position="21"/>
    </location>
</feature>
<dbReference type="PANTHER" id="PTHR37835:SF1">
    <property type="entry name" value="ALPHA-CLOSTRIPAIN"/>
    <property type="match status" value="1"/>
</dbReference>
<dbReference type="InterPro" id="IPR005077">
    <property type="entry name" value="Peptidase_C11"/>
</dbReference>
<feature type="compositionally biased region" description="Basic and acidic residues" evidence="1">
    <location>
        <begin position="398"/>
        <end position="409"/>
    </location>
</feature>
<dbReference type="InterPro" id="IPR044060">
    <property type="entry name" value="Bacterial_rp_domain"/>
</dbReference>
<dbReference type="AlphaFoldDB" id="F4LMK4"/>
<evidence type="ECO:0000313" key="5">
    <source>
        <dbReference type="Proteomes" id="UP000006546"/>
    </source>
</evidence>
<dbReference type="RefSeq" id="WP_013758458.1">
    <property type="nucleotide sequence ID" value="NC_015500.1"/>
</dbReference>
<keyword evidence="2" id="KW-0732">Signal</keyword>
<dbReference type="KEGG" id="tbe:Trebr_1324"/>
<dbReference type="eggNOG" id="COG2931">
    <property type="taxonomic scope" value="Bacteria"/>
</dbReference>
<dbReference type="Pfam" id="PF18998">
    <property type="entry name" value="Flg_new_2"/>
    <property type="match status" value="3"/>
</dbReference>
<sequence length="701" mass="76450">MKSVTEKIITLAILVSFSACANDTISKIVEIPQTVPLTYTIGITTHALGSVVLQPQKETYAAGETVLLTAKPAAGARFTGWKGYKETTENPLVLKITENVTLVPLFEAEKTYTLALNQDPGGKIIRSNDKTVFLPDEKCSLEAIPLDGYTFAGWDGDVKSADPRIFITFTQNMQLYASFQKIPTEITYTLSASADSGGTIRTTPKKTTYYSDEYVTLQAQPDSGYQFYEWNGDVPAELKNTAEITIQMTKNMNLSARFIKRNWTTVIYMAADNDLESAAIQDMNELEGIDFTGSSHTVLVLLDRAVGYDGTNGDWSDTRLYEIKRDPAGINGTIISQRIACPQLDLYTDRNTELDMADPNTLRSLLSFVTASYSADQYALIIWGHGTGWRSASLESERSEDSKLGKQDGESQIAAGHGTGWRSDNANPAGRSPMKAVAVDDYSNSYMSLPQLKSALDGTKIDLIGFDTCFGALIECVYELKDSTTWFVGSEGVTPSTGWDYEKLFTRFFTTDKSAESFADSIIDQFAAQYGGVEKATISKIKAANAGTLKNALDEFALALSATITDSASRQTVFRTVFNDTESYSYTQYPCDRYVDVYALASHYKTDGTARVANAASSLAAEVSNTVTRSWSASGSPDVKLGVHLIPLTARDVAAARHAEAYIQGSGAQWQSAFVKESTGWVPTAAGTGLSLLDVLFYKTF</sequence>